<dbReference type="CDD" id="cd05387">
    <property type="entry name" value="BY-kinase"/>
    <property type="match status" value="1"/>
</dbReference>
<feature type="domain" description="AAA" evidence="10">
    <location>
        <begin position="64"/>
        <end position="194"/>
    </location>
</feature>
<evidence type="ECO:0000313" key="11">
    <source>
        <dbReference type="EMBL" id="TYS63965.1"/>
    </source>
</evidence>
<gene>
    <name evidence="11" type="ORF">FZD47_10710</name>
</gene>
<protein>
    <recommendedName>
        <fullName evidence="2">non-specific protein-tyrosine kinase</fullName>
        <ecNumber evidence="2">2.7.10.2</ecNumber>
    </recommendedName>
</protein>
<dbReference type="FunFam" id="3.40.50.300:FF:000527">
    <property type="entry name" value="Tyrosine-protein kinase etk"/>
    <property type="match status" value="1"/>
</dbReference>
<sequence length="251" mass="27690">MCRLRAETEHPELEVNPLALKNKKQKQSDNRRKLVTKHNSKSPIAEQYRTIRTNIEFSAVDGEMKTIMVTSSGPGEGKSTTAANLAVVFAQQGKRVLLIDADLRKPTAHYTFNLTNTFGLTSVLTKQMDLVEAAAATDEKNLFILPSGPIPPNPAEVLGSKAMDELLSETAQAFDFVLFDTPPMLAVADPQILANKVDGTILVVSSGTTEVEQAVKAKELLRHTKSKLLGAVLNNKKVQNAHYYYYYYSHN</sequence>
<comment type="similarity">
    <text evidence="1">Belongs to the CpsD/CapB family.</text>
</comment>
<evidence type="ECO:0000256" key="8">
    <source>
        <dbReference type="ARBA" id="ARBA00051245"/>
    </source>
</evidence>
<evidence type="ECO:0000256" key="2">
    <source>
        <dbReference type="ARBA" id="ARBA00011903"/>
    </source>
</evidence>
<proteinExistence type="inferred from homology"/>
<evidence type="ECO:0000313" key="12">
    <source>
        <dbReference type="Proteomes" id="UP000323732"/>
    </source>
</evidence>
<dbReference type="GO" id="GO:0004715">
    <property type="term" value="F:non-membrane spanning protein tyrosine kinase activity"/>
    <property type="evidence" value="ECO:0007669"/>
    <property type="project" value="UniProtKB-EC"/>
</dbReference>
<dbReference type="InterPro" id="IPR005702">
    <property type="entry name" value="Wzc-like_C"/>
</dbReference>
<feature type="region of interest" description="Disordered" evidence="9">
    <location>
        <begin position="1"/>
        <end position="42"/>
    </location>
</feature>
<organism evidence="11 12">
    <name type="scientific">Bacillus infantis</name>
    <dbReference type="NCBI Taxonomy" id="324767"/>
    <lineage>
        <taxon>Bacteria</taxon>
        <taxon>Bacillati</taxon>
        <taxon>Bacillota</taxon>
        <taxon>Bacilli</taxon>
        <taxon>Bacillales</taxon>
        <taxon>Bacillaceae</taxon>
        <taxon>Bacillus</taxon>
    </lineage>
</organism>
<dbReference type="Proteomes" id="UP000323732">
    <property type="component" value="Unassembled WGS sequence"/>
</dbReference>
<dbReference type="NCBIfam" id="TIGR01007">
    <property type="entry name" value="eps_fam"/>
    <property type="match status" value="1"/>
</dbReference>
<keyword evidence="6" id="KW-0067">ATP-binding</keyword>
<keyword evidence="5 11" id="KW-0418">Kinase</keyword>
<dbReference type="EC" id="2.7.10.2" evidence="2"/>
<accession>A0A5D4SKF6</accession>
<dbReference type="InterPro" id="IPR027417">
    <property type="entry name" value="P-loop_NTPase"/>
</dbReference>
<comment type="caution">
    <text evidence="11">The sequence shown here is derived from an EMBL/GenBank/DDBJ whole genome shotgun (WGS) entry which is preliminary data.</text>
</comment>
<dbReference type="SUPFAM" id="SSF52540">
    <property type="entry name" value="P-loop containing nucleoside triphosphate hydrolases"/>
    <property type="match status" value="1"/>
</dbReference>
<dbReference type="InterPro" id="IPR050445">
    <property type="entry name" value="Bact_polysacc_biosynth/exp"/>
</dbReference>
<dbReference type="AlphaFoldDB" id="A0A5D4SKF6"/>
<keyword evidence="7" id="KW-0829">Tyrosine-protein kinase</keyword>
<evidence type="ECO:0000256" key="1">
    <source>
        <dbReference type="ARBA" id="ARBA00007316"/>
    </source>
</evidence>
<dbReference type="GO" id="GO:0005524">
    <property type="term" value="F:ATP binding"/>
    <property type="evidence" value="ECO:0007669"/>
    <property type="project" value="UniProtKB-KW"/>
</dbReference>
<evidence type="ECO:0000256" key="7">
    <source>
        <dbReference type="ARBA" id="ARBA00023137"/>
    </source>
</evidence>
<feature type="compositionally biased region" description="Basic and acidic residues" evidence="9">
    <location>
        <begin position="1"/>
        <end position="13"/>
    </location>
</feature>
<keyword evidence="4" id="KW-0547">Nucleotide-binding</keyword>
<dbReference type="Gene3D" id="3.40.50.300">
    <property type="entry name" value="P-loop containing nucleotide triphosphate hydrolases"/>
    <property type="match status" value="1"/>
</dbReference>
<dbReference type="Pfam" id="PF13614">
    <property type="entry name" value="AAA_31"/>
    <property type="match status" value="1"/>
</dbReference>
<dbReference type="PANTHER" id="PTHR32309">
    <property type="entry name" value="TYROSINE-PROTEIN KINASE"/>
    <property type="match status" value="1"/>
</dbReference>
<dbReference type="GO" id="GO:0042802">
    <property type="term" value="F:identical protein binding"/>
    <property type="evidence" value="ECO:0007669"/>
    <property type="project" value="UniProtKB-ARBA"/>
</dbReference>
<evidence type="ECO:0000256" key="4">
    <source>
        <dbReference type="ARBA" id="ARBA00022741"/>
    </source>
</evidence>
<comment type="catalytic activity">
    <reaction evidence="8">
        <text>L-tyrosyl-[protein] + ATP = O-phospho-L-tyrosyl-[protein] + ADP + H(+)</text>
        <dbReference type="Rhea" id="RHEA:10596"/>
        <dbReference type="Rhea" id="RHEA-COMP:10136"/>
        <dbReference type="Rhea" id="RHEA-COMP:20101"/>
        <dbReference type="ChEBI" id="CHEBI:15378"/>
        <dbReference type="ChEBI" id="CHEBI:30616"/>
        <dbReference type="ChEBI" id="CHEBI:46858"/>
        <dbReference type="ChEBI" id="CHEBI:61978"/>
        <dbReference type="ChEBI" id="CHEBI:456216"/>
        <dbReference type="EC" id="2.7.10.2"/>
    </reaction>
</comment>
<reference evidence="11 12" key="1">
    <citation type="submission" date="2019-08" db="EMBL/GenBank/DDBJ databases">
        <title>Bacillus genomes from the desert of Cuatro Cienegas, Coahuila.</title>
        <authorList>
            <person name="Olmedo-Alvarez G."/>
        </authorList>
    </citation>
    <scope>NUCLEOTIDE SEQUENCE [LARGE SCALE GENOMIC DNA]</scope>
    <source>
        <strain evidence="11 12">CH37_1T</strain>
    </source>
</reference>
<dbReference type="PANTHER" id="PTHR32309:SF13">
    <property type="entry name" value="FERRIC ENTEROBACTIN TRANSPORT PROTEIN FEPE"/>
    <property type="match status" value="1"/>
</dbReference>
<evidence type="ECO:0000259" key="10">
    <source>
        <dbReference type="Pfam" id="PF13614"/>
    </source>
</evidence>
<evidence type="ECO:0000256" key="5">
    <source>
        <dbReference type="ARBA" id="ARBA00022777"/>
    </source>
</evidence>
<evidence type="ECO:0000256" key="6">
    <source>
        <dbReference type="ARBA" id="ARBA00022840"/>
    </source>
</evidence>
<name>A0A5D4SKF6_9BACI</name>
<dbReference type="EMBL" id="VTES01000003">
    <property type="protein sequence ID" value="TYS63965.1"/>
    <property type="molecule type" value="Genomic_DNA"/>
</dbReference>
<dbReference type="InterPro" id="IPR025669">
    <property type="entry name" value="AAA_dom"/>
</dbReference>
<evidence type="ECO:0000256" key="3">
    <source>
        <dbReference type="ARBA" id="ARBA00022679"/>
    </source>
</evidence>
<evidence type="ECO:0000256" key="9">
    <source>
        <dbReference type="SAM" id="MobiDB-lite"/>
    </source>
</evidence>
<dbReference type="GO" id="GO:0005886">
    <property type="term" value="C:plasma membrane"/>
    <property type="evidence" value="ECO:0007669"/>
    <property type="project" value="TreeGrafter"/>
</dbReference>
<keyword evidence="3" id="KW-0808">Transferase</keyword>